<dbReference type="Gene3D" id="1.10.287.950">
    <property type="entry name" value="Methyl-accepting chemotaxis protein"/>
    <property type="match status" value="1"/>
</dbReference>
<dbReference type="NCBIfam" id="TIGR00229">
    <property type="entry name" value="sensory_box"/>
    <property type="match status" value="1"/>
</dbReference>
<evidence type="ECO:0000256" key="10">
    <source>
        <dbReference type="ARBA" id="ARBA00029447"/>
    </source>
</evidence>
<dbReference type="SMART" id="SM00304">
    <property type="entry name" value="HAMP"/>
    <property type="match status" value="2"/>
</dbReference>
<evidence type="ECO:0000256" key="1">
    <source>
        <dbReference type="ARBA" id="ARBA00004429"/>
    </source>
</evidence>
<evidence type="ECO:0000256" key="8">
    <source>
        <dbReference type="ARBA" id="ARBA00023136"/>
    </source>
</evidence>
<feature type="coiled-coil region" evidence="12">
    <location>
        <begin position="424"/>
        <end position="453"/>
    </location>
</feature>
<evidence type="ECO:0000259" key="14">
    <source>
        <dbReference type="PROSITE" id="PS50111"/>
    </source>
</evidence>
<dbReference type="AlphaFoldDB" id="H8FNX0"/>
<dbReference type="GO" id="GO:0005886">
    <property type="term" value="C:plasma membrane"/>
    <property type="evidence" value="ECO:0007669"/>
    <property type="project" value="UniProtKB-SubCell"/>
</dbReference>
<feature type="domain" description="HAMP" evidence="17">
    <location>
        <begin position="374"/>
        <end position="426"/>
    </location>
</feature>
<feature type="domain" description="PAS" evidence="15">
    <location>
        <begin position="25"/>
        <end position="50"/>
    </location>
</feature>
<dbReference type="InterPro" id="IPR013655">
    <property type="entry name" value="PAS_fold_3"/>
</dbReference>
<evidence type="ECO:0000313" key="19">
    <source>
        <dbReference type="Proteomes" id="UP000004169"/>
    </source>
</evidence>
<dbReference type="PRINTS" id="PR00260">
    <property type="entry name" value="CHEMTRNSDUCR"/>
</dbReference>
<gene>
    <name evidence="18" type="ORF">PHAMO_180027</name>
</gene>
<dbReference type="STRING" id="1150626.PHAMO_180027"/>
<dbReference type="Pfam" id="PF00672">
    <property type="entry name" value="HAMP"/>
    <property type="match status" value="1"/>
</dbReference>
<dbReference type="Gene3D" id="6.10.340.10">
    <property type="match status" value="1"/>
</dbReference>
<dbReference type="SUPFAM" id="SSF58104">
    <property type="entry name" value="Methyl-accepting chemotaxis protein (MCP) signaling domain"/>
    <property type="match status" value="1"/>
</dbReference>
<name>H8FNX0_MAGML</name>
<feature type="transmembrane region" description="Helical" evidence="13">
    <location>
        <begin position="168"/>
        <end position="190"/>
    </location>
</feature>
<dbReference type="EMBL" id="CAHP01000010">
    <property type="protein sequence ID" value="CCG40058.1"/>
    <property type="molecule type" value="Genomic_DNA"/>
</dbReference>
<dbReference type="InterPro" id="IPR004090">
    <property type="entry name" value="Chemotax_Me-accpt_rcpt"/>
</dbReference>
<comment type="similarity">
    <text evidence="10">Belongs to the methyl-accepting chemotaxis (MCP) protein family.</text>
</comment>
<dbReference type="GO" id="GO:0004888">
    <property type="term" value="F:transmembrane signaling receptor activity"/>
    <property type="evidence" value="ECO:0007669"/>
    <property type="project" value="InterPro"/>
</dbReference>
<feature type="domain" description="T-SNARE coiled-coil homology" evidence="16">
    <location>
        <begin position="616"/>
        <end position="678"/>
    </location>
</feature>
<reference evidence="18 19" key="1">
    <citation type="journal article" date="2012" name="J. Bacteriol.">
        <title>Draft Genome Sequence of the Purple Photosynthetic Bacterium Phaeospirillum molischianum DSM120, a Particularly Versatile Bacterium.</title>
        <authorList>
            <person name="Duquesne K."/>
            <person name="Prima V."/>
            <person name="Ji B."/>
            <person name="Rouy Z."/>
            <person name="Medigue C."/>
            <person name="Talla E."/>
            <person name="Sturgis J.N."/>
        </authorList>
    </citation>
    <scope>NUCLEOTIDE SEQUENCE [LARGE SCALE GENOMIC DNA]</scope>
    <source>
        <strain evidence="19">DSM120</strain>
    </source>
</reference>
<keyword evidence="7 13" id="KW-1133">Transmembrane helix</keyword>
<dbReference type="PROSITE" id="PS50192">
    <property type="entry name" value="T_SNARE"/>
    <property type="match status" value="1"/>
</dbReference>
<evidence type="ECO:0000256" key="7">
    <source>
        <dbReference type="ARBA" id="ARBA00022989"/>
    </source>
</evidence>
<evidence type="ECO:0000256" key="9">
    <source>
        <dbReference type="ARBA" id="ARBA00023224"/>
    </source>
</evidence>
<feature type="domain" description="Methyl-accepting transducer" evidence="14">
    <location>
        <begin position="464"/>
        <end position="686"/>
    </location>
</feature>
<dbReference type="SUPFAM" id="SSF55785">
    <property type="entry name" value="PYP-like sensor domain (PAS domain)"/>
    <property type="match status" value="1"/>
</dbReference>
<protein>
    <submittedName>
        <fullName evidence="18">Putative Methyl-accepting chemotaxis protein</fullName>
    </submittedName>
</protein>
<dbReference type="InterPro" id="IPR004089">
    <property type="entry name" value="MCPsignal_dom"/>
</dbReference>
<dbReference type="SMART" id="SM00283">
    <property type="entry name" value="MA"/>
    <property type="match status" value="1"/>
</dbReference>
<dbReference type="Gene3D" id="3.30.450.20">
    <property type="entry name" value="PAS domain"/>
    <property type="match status" value="1"/>
</dbReference>
<evidence type="ECO:0000256" key="11">
    <source>
        <dbReference type="PROSITE-ProRule" id="PRU00284"/>
    </source>
</evidence>
<comment type="caution">
    <text evidence="18">The sequence shown here is derived from an EMBL/GenBank/DDBJ whole genome shotgun (WGS) entry which is preliminary data.</text>
</comment>
<dbReference type="Pfam" id="PF02203">
    <property type="entry name" value="TarH"/>
    <property type="match status" value="1"/>
</dbReference>
<dbReference type="eggNOG" id="COG0840">
    <property type="taxonomic scope" value="Bacteria"/>
</dbReference>
<keyword evidence="2" id="KW-1003">Cell membrane</keyword>
<keyword evidence="4" id="KW-0145">Chemotaxis</keyword>
<dbReference type="GO" id="GO:0006935">
    <property type="term" value="P:chemotaxis"/>
    <property type="evidence" value="ECO:0007669"/>
    <property type="project" value="UniProtKB-KW"/>
</dbReference>
<dbReference type="InterPro" id="IPR003660">
    <property type="entry name" value="HAMP_dom"/>
</dbReference>
<evidence type="ECO:0000256" key="4">
    <source>
        <dbReference type="ARBA" id="ARBA00022500"/>
    </source>
</evidence>
<evidence type="ECO:0000256" key="5">
    <source>
        <dbReference type="ARBA" id="ARBA00022519"/>
    </source>
</evidence>
<evidence type="ECO:0000256" key="2">
    <source>
        <dbReference type="ARBA" id="ARBA00022475"/>
    </source>
</evidence>
<sequence length="720" mass="77407">MRDNGPVTNHEIELNEDDLLVSKTDPGGRITFVNKAFVDISGFTEDELIGSPHNLVRHPHMPKEAFADMWQTIKSGRPWESFVKNRTKTGDFYWVRANITPIVERNQVTGFISIRSKPSRQQVAAAERAYEMFRTGNAKGMAIQDGRVVSRRLSGRIDRLRNSIAGRLGAVLGTLGLLILLIGGMGTFGMRSNHLDLEEVYHGNTETAIALADLANQMQDSHVQLTLATMELLSGYQQAPVGNRLAKIEANIADNTNRWNSVTAKMNSSAEEKRLIVKFAQAREDLRREAVAPALALAAKGDSQALAEVMVSKLVPKFNATRDVLTELIDYQKIDAASAYAAADIRSTRLGLAVIIAMIVSIGLSVVLGLWLIRTVRRPMTEMERHFDAIAGGNLTHNIPPASVEEFNQLSSLLRALKAKLGYSQLEKAELDRQSEEIRHAELNRVANSLEERVKGVVDLIEISSGSLLGNAQTLSHNAEQTMVQSGNVTSMTNQVTSNVQAVSAATHELSSSVSEISRQVTHAASIASDAVRQASETDQMVQGLAEAAQKIGEVVKLINDIAAQTNLLALNATIEAARAGEAGKGFAVVAGEVKHLANQTSRATEDIGLQVTEIQNETKAAVSAIRSISGTIENISELSSAIAAAVEEQGAATSEIARSVQQAAQGTAAAAENVEQVAAAAEETKLMSDQVFGAATGLQQASDQLAREVAGFISEIRTA</sequence>
<evidence type="ECO:0000259" key="16">
    <source>
        <dbReference type="PROSITE" id="PS50192"/>
    </source>
</evidence>
<dbReference type="OrthoDB" id="266313at2"/>
<evidence type="ECO:0000259" key="17">
    <source>
        <dbReference type="PROSITE" id="PS50885"/>
    </source>
</evidence>
<feature type="transmembrane region" description="Helical" evidence="13">
    <location>
        <begin position="350"/>
        <end position="373"/>
    </location>
</feature>
<dbReference type="GO" id="GO:0007165">
    <property type="term" value="P:signal transduction"/>
    <property type="evidence" value="ECO:0007669"/>
    <property type="project" value="UniProtKB-KW"/>
</dbReference>
<dbReference type="PROSITE" id="PS50112">
    <property type="entry name" value="PAS"/>
    <property type="match status" value="1"/>
</dbReference>
<keyword evidence="8 13" id="KW-0472">Membrane</keyword>
<evidence type="ECO:0000256" key="13">
    <source>
        <dbReference type="SAM" id="Phobius"/>
    </source>
</evidence>
<dbReference type="PROSITE" id="PS50111">
    <property type="entry name" value="CHEMOTAXIS_TRANSDUC_2"/>
    <property type="match status" value="1"/>
</dbReference>
<dbReference type="PROSITE" id="PS50885">
    <property type="entry name" value="HAMP"/>
    <property type="match status" value="1"/>
</dbReference>
<dbReference type="InterPro" id="IPR000014">
    <property type="entry name" value="PAS"/>
</dbReference>
<evidence type="ECO:0000313" key="18">
    <source>
        <dbReference type="EMBL" id="CCG40058.1"/>
    </source>
</evidence>
<evidence type="ECO:0000256" key="3">
    <source>
        <dbReference type="ARBA" id="ARBA00022481"/>
    </source>
</evidence>
<keyword evidence="19" id="KW-1185">Reference proteome</keyword>
<keyword evidence="5" id="KW-0997">Cell inner membrane</keyword>
<keyword evidence="12" id="KW-0175">Coiled coil</keyword>
<dbReference type="Pfam" id="PF00015">
    <property type="entry name" value="MCPsignal"/>
    <property type="match status" value="1"/>
</dbReference>
<dbReference type="CDD" id="cd00130">
    <property type="entry name" value="PAS"/>
    <property type="match status" value="1"/>
</dbReference>
<organism evidence="18 19">
    <name type="scientific">Magnetospirillum molischianum DSM 120</name>
    <dbReference type="NCBI Taxonomy" id="1150626"/>
    <lineage>
        <taxon>Bacteria</taxon>
        <taxon>Pseudomonadati</taxon>
        <taxon>Pseudomonadota</taxon>
        <taxon>Alphaproteobacteria</taxon>
        <taxon>Rhodospirillales</taxon>
        <taxon>Rhodospirillaceae</taxon>
        <taxon>Magnetospirillum</taxon>
    </lineage>
</organism>
<dbReference type="Proteomes" id="UP000004169">
    <property type="component" value="Unassembled WGS sequence"/>
</dbReference>
<accession>H8FNX0</accession>
<dbReference type="InterPro" id="IPR035965">
    <property type="entry name" value="PAS-like_dom_sf"/>
</dbReference>
<evidence type="ECO:0000256" key="6">
    <source>
        <dbReference type="ARBA" id="ARBA00022692"/>
    </source>
</evidence>
<keyword evidence="3" id="KW-0488">Methylation</keyword>
<dbReference type="InterPro" id="IPR003122">
    <property type="entry name" value="Tar_rcpt_lig-bd"/>
</dbReference>
<dbReference type="Pfam" id="PF08447">
    <property type="entry name" value="PAS_3"/>
    <property type="match status" value="1"/>
</dbReference>
<proteinExistence type="inferred from homology"/>
<evidence type="ECO:0000259" key="15">
    <source>
        <dbReference type="PROSITE" id="PS50112"/>
    </source>
</evidence>
<keyword evidence="9 11" id="KW-0807">Transducer</keyword>
<keyword evidence="6 13" id="KW-0812">Transmembrane</keyword>
<dbReference type="InterPro" id="IPR000727">
    <property type="entry name" value="T_SNARE_dom"/>
</dbReference>
<dbReference type="PANTHER" id="PTHR32089:SF112">
    <property type="entry name" value="LYSOZYME-LIKE PROTEIN-RELATED"/>
    <property type="match status" value="1"/>
</dbReference>
<evidence type="ECO:0000256" key="12">
    <source>
        <dbReference type="SAM" id="Coils"/>
    </source>
</evidence>
<dbReference type="PANTHER" id="PTHR32089">
    <property type="entry name" value="METHYL-ACCEPTING CHEMOTAXIS PROTEIN MCPB"/>
    <property type="match status" value="1"/>
</dbReference>
<comment type="subcellular location">
    <subcellularLocation>
        <location evidence="1">Cell inner membrane</location>
        <topology evidence="1">Multi-pass membrane protein</topology>
    </subcellularLocation>
</comment>